<dbReference type="RefSeq" id="WP_092735523.1">
    <property type="nucleotide sequence ID" value="NZ_FNAS01000001.1"/>
</dbReference>
<dbReference type="Proteomes" id="UP000198517">
    <property type="component" value="Unassembled WGS sequence"/>
</dbReference>
<name>A0A1G6Y8C2_9FLAO</name>
<dbReference type="InterPro" id="IPR025396">
    <property type="entry name" value="DUF4302"/>
</dbReference>
<keyword evidence="2" id="KW-1185">Reference proteome</keyword>
<dbReference type="OrthoDB" id="1150854at2"/>
<dbReference type="AlphaFoldDB" id="A0A1G6Y8C2"/>
<evidence type="ECO:0008006" key="3">
    <source>
        <dbReference type="Google" id="ProtNLM"/>
    </source>
</evidence>
<protein>
    <recommendedName>
        <fullName evidence="3">DUF4302 domain-containing protein</fullName>
    </recommendedName>
</protein>
<evidence type="ECO:0000313" key="1">
    <source>
        <dbReference type="EMBL" id="SDD86658.1"/>
    </source>
</evidence>
<gene>
    <name evidence="1" type="ORF">SAMN05421544_10169</name>
</gene>
<reference evidence="1 2" key="1">
    <citation type="submission" date="2016-10" db="EMBL/GenBank/DDBJ databases">
        <authorList>
            <person name="de Groot N.N."/>
        </authorList>
    </citation>
    <scope>NUCLEOTIDE SEQUENCE [LARGE SCALE GENOMIC DNA]</scope>
    <source>
        <strain evidence="1 2">DSM 24015</strain>
    </source>
</reference>
<dbReference type="STRING" id="1071918.SAMN05421544_10169"/>
<sequence>MIKYKQVLILLGFTAIFLSCRNKDSNIYSETPSKRIQGKIDELRQELVNTQDGWLLSYFPATDSLKFSSPTKNIKTDDNAIVQLHTKFGEGGYNFYMKFNPKGTVEMLSDKDYNTVRATHISDFEVGQNTYTQLSFTTYNYIHQLLKSDFLFWKKDENGRLIFRTNQYLDKNKEYIVMTPLKLNNETISEKIYNIYYQRLLFERANNPILTIRDSDNNILFQSNFAFRQITKEKRYTVFVKNWQPKLYNSSYYSGLGSGYTSTESGLFFYPGIRLSDKVVFRTFNRDGSVYRATVDGYTAEIDTN</sequence>
<organism evidence="1 2">
    <name type="scientific">Riemerella columbipharyngis</name>
    <dbReference type="NCBI Taxonomy" id="1071918"/>
    <lineage>
        <taxon>Bacteria</taxon>
        <taxon>Pseudomonadati</taxon>
        <taxon>Bacteroidota</taxon>
        <taxon>Flavobacteriia</taxon>
        <taxon>Flavobacteriales</taxon>
        <taxon>Weeksellaceae</taxon>
        <taxon>Riemerella</taxon>
    </lineage>
</organism>
<accession>A0A1G6Y8C2</accession>
<dbReference type="EMBL" id="FNAS01000001">
    <property type="protein sequence ID" value="SDD86658.1"/>
    <property type="molecule type" value="Genomic_DNA"/>
</dbReference>
<dbReference type="PROSITE" id="PS51257">
    <property type="entry name" value="PROKAR_LIPOPROTEIN"/>
    <property type="match status" value="1"/>
</dbReference>
<evidence type="ECO:0000313" key="2">
    <source>
        <dbReference type="Proteomes" id="UP000198517"/>
    </source>
</evidence>
<proteinExistence type="predicted"/>
<dbReference type="Pfam" id="PF14135">
    <property type="entry name" value="DUF4302"/>
    <property type="match status" value="1"/>
</dbReference>